<feature type="region of interest" description="Disordered" evidence="1">
    <location>
        <begin position="226"/>
        <end position="306"/>
    </location>
</feature>
<dbReference type="EMBL" id="QWIP01000571">
    <property type="protein sequence ID" value="RMY59932.1"/>
    <property type="molecule type" value="Genomic_DNA"/>
</dbReference>
<feature type="compositionally biased region" description="Basic and acidic residues" evidence="1">
    <location>
        <begin position="297"/>
        <end position="306"/>
    </location>
</feature>
<protein>
    <submittedName>
        <fullName evidence="3">Uncharacterized protein</fullName>
    </submittedName>
</protein>
<organism evidence="3 4">
    <name type="scientific">Hortaea werneckii</name>
    <name type="common">Black yeast</name>
    <name type="synonym">Cladosporium werneckii</name>
    <dbReference type="NCBI Taxonomy" id="91943"/>
    <lineage>
        <taxon>Eukaryota</taxon>
        <taxon>Fungi</taxon>
        <taxon>Dikarya</taxon>
        <taxon>Ascomycota</taxon>
        <taxon>Pezizomycotina</taxon>
        <taxon>Dothideomycetes</taxon>
        <taxon>Dothideomycetidae</taxon>
        <taxon>Mycosphaerellales</taxon>
        <taxon>Teratosphaeriaceae</taxon>
        <taxon>Hortaea</taxon>
    </lineage>
</organism>
<evidence type="ECO:0000256" key="2">
    <source>
        <dbReference type="SAM" id="Phobius"/>
    </source>
</evidence>
<dbReference type="Proteomes" id="UP000269276">
    <property type="component" value="Unassembled WGS sequence"/>
</dbReference>
<evidence type="ECO:0000313" key="4">
    <source>
        <dbReference type="Proteomes" id="UP000269276"/>
    </source>
</evidence>
<dbReference type="AlphaFoldDB" id="A0A3M7D6K5"/>
<feature type="transmembrane region" description="Helical" evidence="2">
    <location>
        <begin position="73"/>
        <end position="94"/>
    </location>
</feature>
<keyword evidence="2" id="KW-1133">Transmembrane helix</keyword>
<reference evidence="3 4" key="1">
    <citation type="journal article" date="2018" name="BMC Genomics">
        <title>Genomic evidence for intraspecific hybridization in a clonal and extremely halotolerant yeast.</title>
        <authorList>
            <person name="Gostincar C."/>
            <person name="Stajich J.E."/>
            <person name="Zupancic J."/>
            <person name="Zalar P."/>
            <person name="Gunde-Cimerman N."/>
        </authorList>
    </citation>
    <scope>NUCLEOTIDE SEQUENCE [LARGE SCALE GENOMIC DNA]</scope>
    <source>
        <strain evidence="3 4">EXF-2682</strain>
    </source>
</reference>
<evidence type="ECO:0000313" key="3">
    <source>
        <dbReference type="EMBL" id="RMY59932.1"/>
    </source>
</evidence>
<feature type="compositionally biased region" description="Basic and acidic residues" evidence="1">
    <location>
        <begin position="265"/>
        <end position="277"/>
    </location>
</feature>
<evidence type="ECO:0000256" key="1">
    <source>
        <dbReference type="SAM" id="MobiDB-lite"/>
    </source>
</evidence>
<sequence length="306" mass="34402">MDYYTNALPSPPTRTLRSILPVVWPIGFALLLAHGATQAVLLPALGIIPMTLSSLTRLIHYRGILDDFRLTTLFLDFFCAAFLFALLMPSWLVIARDYGYYYGAGTIMLATYGTVPLMVQLYVSLPPRVHLQFPLYPFLCTPQPSSIPPSLLFHSLPSSPNPAFPTTTSLTHLQTKRTIHLRFLLDRSSWQNLFPASTCPHCHHHLPTLTPRRFGNSFFTRNRGARFGEYQDLPTGGDDETSIPGSGKQPQQQQQQQQETGSVFLEDKERQQEEIDRRKRSSTSSYSSAGEGMPRPSTDDETARLV</sequence>
<feature type="transmembrane region" description="Helical" evidence="2">
    <location>
        <begin position="100"/>
        <end position="123"/>
    </location>
</feature>
<accession>A0A3M7D6K5</accession>
<feature type="compositionally biased region" description="Low complexity" evidence="1">
    <location>
        <begin position="249"/>
        <end position="258"/>
    </location>
</feature>
<proteinExistence type="predicted"/>
<feature type="transmembrane region" description="Helical" evidence="2">
    <location>
        <begin position="22"/>
        <end position="52"/>
    </location>
</feature>
<keyword evidence="2" id="KW-0812">Transmembrane</keyword>
<comment type="caution">
    <text evidence="3">The sequence shown here is derived from an EMBL/GenBank/DDBJ whole genome shotgun (WGS) entry which is preliminary data.</text>
</comment>
<dbReference type="OrthoDB" id="5241710at2759"/>
<gene>
    <name evidence="3" type="ORF">D0863_11763</name>
</gene>
<name>A0A3M7D6K5_HORWE</name>
<keyword evidence="2" id="KW-0472">Membrane</keyword>